<gene>
    <name evidence="2" type="ORF">ACFQ2I_04245</name>
</gene>
<accession>A0ABW3HM57</accession>
<sequence length="47" mass="5271">MATTMTPAMEPIHISAFLFISSFSFGFNVAGLRFGALNWDQPFFKII</sequence>
<feature type="transmembrane region" description="Helical" evidence="1">
    <location>
        <begin position="12"/>
        <end position="36"/>
    </location>
</feature>
<proteinExistence type="predicted"/>
<evidence type="ECO:0000256" key="1">
    <source>
        <dbReference type="SAM" id="Phobius"/>
    </source>
</evidence>
<keyword evidence="1" id="KW-1133">Transmembrane helix</keyword>
<protein>
    <submittedName>
        <fullName evidence="2">Uncharacterized protein</fullName>
    </submittedName>
</protein>
<dbReference type="Proteomes" id="UP001596989">
    <property type="component" value="Unassembled WGS sequence"/>
</dbReference>
<evidence type="ECO:0000313" key="2">
    <source>
        <dbReference type="EMBL" id="MFD0958592.1"/>
    </source>
</evidence>
<keyword evidence="1" id="KW-0472">Membrane</keyword>
<keyword evidence="3" id="KW-1185">Reference proteome</keyword>
<organism evidence="2 3">
    <name type="scientific">Paenibacillus chungangensis</name>
    <dbReference type="NCBI Taxonomy" id="696535"/>
    <lineage>
        <taxon>Bacteria</taxon>
        <taxon>Bacillati</taxon>
        <taxon>Bacillota</taxon>
        <taxon>Bacilli</taxon>
        <taxon>Bacillales</taxon>
        <taxon>Paenibacillaceae</taxon>
        <taxon>Paenibacillus</taxon>
    </lineage>
</organism>
<evidence type="ECO:0000313" key="3">
    <source>
        <dbReference type="Proteomes" id="UP001596989"/>
    </source>
</evidence>
<comment type="caution">
    <text evidence="2">The sequence shown here is derived from an EMBL/GenBank/DDBJ whole genome shotgun (WGS) entry which is preliminary data.</text>
</comment>
<reference evidence="3" key="1">
    <citation type="journal article" date="2019" name="Int. J. Syst. Evol. Microbiol.">
        <title>The Global Catalogue of Microorganisms (GCM) 10K type strain sequencing project: providing services to taxonomists for standard genome sequencing and annotation.</title>
        <authorList>
            <consortium name="The Broad Institute Genomics Platform"/>
            <consortium name="The Broad Institute Genome Sequencing Center for Infectious Disease"/>
            <person name="Wu L."/>
            <person name="Ma J."/>
        </authorList>
    </citation>
    <scope>NUCLEOTIDE SEQUENCE [LARGE SCALE GENOMIC DNA]</scope>
    <source>
        <strain evidence="3">CCUG 59129</strain>
    </source>
</reference>
<keyword evidence="1" id="KW-0812">Transmembrane</keyword>
<name>A0ABW3HM57_9BACL</name>
<dbReference type="EMBL" id="JBHTJZ010000005">
    <property type="protein sequence ID" value="MFD0958592.1"/>
    <property type="molecule type" value="Genomic_DNA"/>
</dbReference>
<dbReference type="RefSeq" id="WP_377562390.1">
    <property type="nucleotide sequence ID" value="NZ_JBHTJZ010000005.1"/>
</dbReference>